<dbReference type="EMBL" id="JAAMPI010002488">
    <property type="protein sequence ID" value="KAF4612813.1"/>
    <property type="molecule type" value="Genomic_DNA"/>
</dbReference>
<evidence type="ECO:0000256" key="1">
    <source>
        <dbReference type="SAM" id="MobiDB-lite"/>
    </source>
</evidence>
<feature type="compositionally biased region" description="Acidic residues" evidence="1">
    <location>
        <begin position="304"/>
        <end position="313"/>
    </location>
</feature>
<feature type="domain" description="Arb2" evidence="2">
    <location>
        <begin position="4"/>
        <end position="238"/>
    </location>
</feature>
<dbReference type="AlphaFoldDB" id="A0A8H4QL12"/>
<name>A0A8H4QL12_9HELO</name>
<accession>A0A8H4QL12</accession>
<feature type="region of interest" description="Disordered" evidence="1">
    <location>
        <begin position="302"/>
        <end position="321"/>
    </location>
</feature>
<gene>
    <name evidence="3" type="ORF">G7Y89_g15559</name>
</gene>
<keyword evidence="4" id="KW-1185">Reference proteome</keyword>
<dbReference type="OrthoDB" id="421951at2759"/>
<organism evidence="3 4">
    <name type="scientific">Cudoniella acicularis</name>
    <dbReference type="NCBI Taxonomy" id="354080"/>
    <lineage>
        <taxon>Eukaryota</taxon>
        <taxon>Fungi</taxon>
        <taxon>Dikarya</taxon>
        <taxon>Ascomycota</taxon>
        <taxon>Pezizomycotina</taxon>
        <taxon>Leotiomycetes</taxon>
        <taxon>Helotiales</taxon>
        <taxon>Tricladiaceae</taxon>
        <taxon>Cudoniella</taxon>
    </lineage>
</organism>
<dbReference type="Proteomes" id="UP000566819">
    <property type="component" value="Unassembled WGS sequence"/>
</dbReference>
<sequence length="321" mass="35375">MQIEVIRNIVTTRLLALGLEKILLPFDTPLTSPHLPILVSHDIAYAKRVVVLFYEHTQDLGIIAHRVIGGQGGINSGSAINFVSYIQSQKDPKGLAPGIILANTGQLRWHRASKRALTQTSWFSLPSPSAVSPPLRFNPAKNTIPQNANTTEHISYIFNAVIPRLVNPSASISLIGVSESAYQLSLFIDDFTNFPTWSQRITSFASLGTYFHSSDIKNAAFADWFEKKGRAYIVSSEPSGTFLAGPRGRKKVEAHGCPVFSLGEPYYSEMLLVRGYKAVLDWMAEVGYDRGYENPKLERLDFGGEGDDEEAEEVGWIGEGG</sequence>
<evidence type="ECO:0000313" key="3">
    <source>
        <dbReference type="EMBL" id="KAF4612813.1"/>
    </source>
</evidence>
<dbReference type="Pfam" id="PF22749">
    <property type="entry name" value="Arb2"/>
    <property type="match status" value="1"/>
</dbReference>
<dbReference type="InterPro" id="IPR048263">
    <property type="entry name" value="Arb2"/>
</dbReference>
<dbReference type="InterPro" id="IPR053858">
    <property type="entry name" value="Arb2_dom"/>
</dbReference>
<dbReference type="PANTHER" id="PTHR21357:SF4">
    <property type="entry name" value="FAM172 FAMILY PROTEIN HOMOLOG CG10038"/>
    <property type="match status" value="1"/>
</dbReference>
<protein>
    <recommendedName>
        <fullName evidence="2">Arb2 domain-containing protein</fullName>
    </recommendedName>
</protein>
<reference evidence="3 4" key="1">
    <citation type="submission" date="2020-03" db="EMBL/GenBank/DDBJ databases">
        <title>Draft Genome Sequence of Cudoniella acicularis.</title>
        <authorList>
            <person name="Buettner E."/>
            <person name="Kellner H."/>
        </authorList>
    </citation>
    <scope>NUCLEOTIDE SEQUENCE [LARGE SCALE GENOMIC DNA]</scope>
    <source>
        <strain evidence="3 4">DSM 108380</strain>
    </source>
</reference>
<comment type="caution">
    <text evidence="3">The sequence shown here is derived from an EMBL/GenBank/DDBJ whole genome shotgun (WGS) entry which is preliminary data.</text>
</comment>
<dbReference type="GO" id="GO:0005634">
    <property type="term" value="C:nucleus"/>
    <property type="evidence" value="ECO:0007669"/>
    <property type="project" value="TreeGrafter"/>
</dbReference>
<dbReference type="PANTHER" id="PTHR21357">
    <property type="entry name" value="FAM172 FAMILY PROTEIN HOMOLOG CG10038"/>
    <property type="match status" value="1"/>
</dbReference>
<evidence type="ECO:0000259" key="2">
    <source>
        <dbReference type="Pfam" id="PF22749"/>
    </source>
</evidence>
<dbReference type="GO" id="GO:0035197">
    <property type="term" value="F:siRNA binding"/>
    <property type="evidence" value="ECO:0007669"/>
    <property type="project" value="TreeGrafter"/>
</dbReference>
<dbReference type="GO" id="GO:0031048">
    <property type="term" value="P:regulatory ncRNA-mediated heterochromatin formation"/>
    <property type="evidence" value="ECO:0007669"/>
    <property type="project" value="TreeGrafter"/>
</dbReference>
<evidence type="ECO:0000313" key="4">
    <source>
        <dbReference type="Proteomes" id="UP000566819"/>
    </source>
</evidence>
<proteinExistence type="predicted"/>